<evidence type="ECO:0000256" key="4">
    <source>
        <dbReference type="ARBA" id="ARBA00022729"/>
    </source>
</evidence>
<evidence type="ECO:0000256" key="8">
    <source>
        <dbReference type="PROSITE-ProRule" id="PRU00206"/>
    </source>
</evidence>
<feature type="signal peptide" evidence="9">
    <location>
        <begin position="1"/>
        <end position="18"/>
    </location>
</feature>
<dbReference type="EMBL" id="JAHUTI010063679">
    <property type="protein sequence ID" value="MED6253066.1"/>
    <property type="molecule type" value="Genomic_DNA"/>
</dbReference>
<evidence type="ECO:0000256" key="1">
    <source>
        <dbReference type="ARBA" id="ARBA00004613"/>
    </source>
</evidence>
<evidence type="ECO:0000259" key="10">
    <source>
        <dbReference type="PROSITE" id="PS50050"/>
    </source>
</evidence>
<dbReference type="SMART" id="SM00208">
    <property type="entry name" value="TNFR"/>
    <property type="match status" value="4"/>
</dbReference>
<keyword evidence="7" id="KW-0325">Glycoprotein</keyword>
<evidence type="ECO:0000256" key="2">
    <source>
        <dbReference type="ARBA" id="ARBA00022525"/>
    </source>
</evidence>
<feature type="domain" description="TNFR-Cys" evidence="10">
    <location>
        <begin position="66"/>
        <end position="106"/>
    </location>
</feature>
<organism evidence="11 12">
    <name type="scientific">Ataeniobius toweri</name>
    <dbReference type="NCBI Taxonomy" id="208326"/>
    <lineage>
        <taxon>Eukaryota</taxon>
        <taxon>Metazoa</taxon>
        <taxon>Chordata</taxon>
        <taxon>Craniata</taxon>
        <taxon>Vertebrata</taxon>
        <taxon>Euteleostomi</taxon>
        <taxon>Actinopterygii</taxon>
        <taxon>Neopterygii</taxon>
        <taxon>Teleostei</taxon>
        <taxon>Neoteleostei</taxon>
        <taxon>Acanthomorphata</taxon>
        <taxon>Ovalentaria</taxon>
        <taxon>Atherinomorphae</taxon>
        <taxon>Cyprinodontiformes</taxon>
        <taxon>Goodeidae</taxon>
        <taxon>Ataeniobius</taxon>
    </lineage>
</organism>
<dbReference type="SMART" id="SM01411">
    <property type="entry name" value="Ephrin_rec_like"/>
    <property type="match status" value="2"/>
</dbReference>
<feature type="domain" description="TNFR-Cys" evidence="10">
    <location>
        <begin position="107"/>
        <end position="145"/>
    </location>
</feature>
<dbReference type="PANTHER" id="PTHR23097">
    <property type="entry name" value="TUMOR NECROSIS FACTOR RECEPTOR SUPERFAMILY MEMBER"/>
    <property type="match status" value="1"/>
</dbReference>
<dbReference type="PROSITE" id="PS50050">
    <property type="entry name" value="TNFR_NGFR_2"/>
    <property type="match status" value="2"/>
</dbReference>
<dbReference type="InterPro" id="IPR001368">
    <property type="entry name" value="TNFR/NGFR_Cys_rich_reg"/>
</dbReference>
<dbReference type="Pfam" id="PF21733">
    <property type="entry name" value="Death_3"/>
    <property type="match status" value="1"/>
</dbReference>
<dbReference type="Pfam" id="PF00020">
    <property type="entry name" value="TNFR_c6"/>
    <property type="match status" value="2"/>
</dbReference>
<dbReference type="PANTHER" id="PTHR23097:SF116">
    <property type="entry name" value="TUMOR NECROSIS FACTOR RECEPTOR SUPERFAMILY MEMBER 6B"/>
    <property type="match status" value="1"/>
</dbReference>
<comment type="subcellular location">
    <subcellularLocation>
        <location evidence="1">Secreted</location>
    </subcellularLocation>
</comment>
<reference evidence="11 12" key="1">
    <citation type="submission" date="2021-07" db="EMBL/GenBank/DDBJ databases">
        <authorList>
            <person name="Palmer J.M."/>
        </authorList>
    </citation>
    <scope>NUCLEOTIDE SEQUENCE [LARGE SCALE GENOMIC DNA]</scope>
    <source>
        <strain evidence="11 12">AT_MEX2019</strain>
        <tissue evidence="11">Muscle</tissue>
    </source>
</reference>
<feature type="disulfide bond" evidence="8">
    <location>
        <begin position="127"/>
        <end position="145"/>
    </location>
</feature>
<name>A0ABU7BSX1_9TELE</name>
<comment type="caution">
    <text evidence="8">Lacks conserved residue(s) required for the propagation of feature annotation.</text>
</comment>
<evidence type="ECO:0000256" key="7">
    <source>
        <dbReference type="ARBA" id="ARBA00023180"/>
    </source>
</evidence>
<protein>
    <recommendedName>
        <fullName evidence="10">TNFR-Cys domain-containing protein</fullName>
    </recommendedName>
</protein>
<proteinExistence type="predicted"/>
<dbReference type="InterPro" id="IPR048522">
    <property type="entry name" value="Death_3_fish"/>
</dbReference>
<dbReference type="Proteomes" id="UP001345963">
    <property type="component" value="Unassembled WGS sequence"/>
</dbReference>
<evidence type="ECO:0000256" key="9">
    <source>
        <dbReference type="SAM" id="SignalP"/>
    </source>
</evidence>
<feature type="repeat" description="TNFR-Cys" evidence="8">
    <location>
        <begin position="107"/>
        <end position="145"/>
    </location>
</feature>
<keyword evidence="5" id="KW-0677">Repeat</keyword>
<dbReference type="Gene3D" id="2.10.50.10">
    <property type="entry name" value="Tumor Necrosis Factor Receptor, subunit A, domain 2"/>
    <property type="match status" value="3"/>
</dbReference>
<keyword evidence="12" id="KW-1185">Reference proteome</keyword>
<feature type="disulfide bond" evidence="8">
    <location>
        <begin position="85"/>
        <end position="98"/>
    </location>
</feature>
<feature type="repeat" description="TNFR-Cys" evidence="8">
    <location>
        <begin position="66"/>
        <end position="106"/>
    </location>
</feature>
<dbReference type="InterPro" id="IPR052459">
    <property type="entry name" value="TNFRSF_decoy_receptor"/>
</dbReference>
<evidence type="ECO:0000256" key="6">
    <source>
        <dbReference type="ARBA" id="ARBA00023157"/>
    </source>
</evidence>
<evidence type="ECO:0000313" key="12">
    <source>
        <dbReference type="Proteomes" id="UP001345963"/>
    </source>
</evidence>
<gene>
    <name evidence="11" type="ORF">ATANTOWER_021697</name>
</gene>
<feature type="chain" id="PRO_5047495757" description="TNFR-Cys domain-containing protein" evidence="9">
    <location>
        <begin position="19"/>
        <end position="306"/>
    </location>
</feature>
<accession>A0ABU7BSX1</accession>
<keyword evidence="6 8" id="KW-1015">Disulfide bond</keyword>
<feature type="disulfide bond" evidence="8">
    <location>
        <begin position="88"/>
        <end position="106"/>
    </location>
</feature>
<sequence>MEFLTLLTELFILLSVRAWLTNSVAAPLTYADTDPITGRPVQCDRCPPGTYLRAGCSSIRKSDCAACPDGSFTELWNYIGRCLRCGVCGRNQVVKKECTADSDCQCECKQGYFYHQDYDMCMRHSECPSGHGVLTRGTAEKDTVCHICPEGTFSDISSANQNCTQHKSCSDAGLQWVLKGSTWHDSVCANCEELKDGAEYLKEIIPSFFIFHKMNIKRLRRIVHRLPSQEGKKPREALELNFSELHAHIGNWVSSATAAQIQQLPDIVIKVGATSVGEKLQSKLNQIQSHVAEHCNTDIMSNDITG</sequence>
<evidence type="ECO:0000256" key="5">
    <source>
        <dbReference type="ARBA" id="ARBA00022737"/>
    </source>
</evidence>
<comment type="caution">
    <text evidence="11">The sequence shown here is derived from an EMBL/GenBank/DDBJ whole genome shotgun (WGS) entry which is preliminary data.</text>
</comment>
<keyword evidence="3" id="KW-0053">Apoptosis</keyword>
<feature type="disulfide bond" evidence="8">
    <location>
        <begin position="67"/>
        <end position="82"/>
    </location>
</feature>
<dbReference type="SUPFAM" id="SSF57586">
    <property type="entry name" value="TNF receptor-like"/>
    <property type="match status" value="2"/>
</dbReference>
<evidence type="ECO:0000256" key="3">
    <source>
        <dbReference type="ARBA" id="ARBA00022703"/>
    </source>
</evidence>
<keyword evidence="2" id="KW-0964">Secreted</keyword>
<keyword evidence="4 9" id="KW-0732">Signal</keyword>
<evidence type="ECO:0000313" key="11">
    <source>
        <dbReference type="EMBL" id="MED6253066.1"/>
    </source>
</evidence>